<name>A0ACC0PYM8_RHOML</name>
<keyword evidence="2" id="KW-1185">Reference proteome</keyword>
<organism evidence="1 2">
    <name type="scientific">Rhododendron molle</name>
    <name type="common">Chinese azalea</name>
    <name type="synonym">Azalea mollis</name>
    <dbReference type="NCBI Taxonomy" id="49168"/>
    <lineage>
        <taxon>Eukaryota</taxon>
        <taxon>Viridiplantae</taxon>
        <taxon>Streptophyta</taxon>
        <taxon>Embryophyta</taxon>
        <taxon>Tracheophyta</taxon>
        <taxon>Spermatophyta</taxon>
        <taxon>Magnoliopsida</taxon>
        <taxon>eudicotyledons</taxon>
        <taxon>Gunneridae</taxon>
        <taxon>Pentapetalae</taxon>
        <taxon>asterids</taxon>
        <taxon>Ericales</taxon>
        <taxon>Ericaceae</taxon>
        <taxon>Ericoideae</taxon>
        <taxon>Rhodoreae</taxon>
        <taxon>Rhododendron</taxon>
    </lineage>
</organism>
<protein>
    <submittedName>
        <fullName evidence="1">Uncharacterized protein</fullName>
    </submittedName>
</protein>
<dbReference type="Proteomes" id="UP001062846">
    <property type="component" value="Chromosome 1"/>
</dbReference>
<evidence type="ECO:0000313" key="2">
    <source>
        <dbReference type="Proteomes" id="UP001062846"/>
    </source>
</evidence>
<evidence type="ECO:0000313" key="1">
    <source>
        <dbReference type="EMBL" id="KAI8570254.1"/>
    </source>
</evidence>
<dbReference type="EMBL" id="CM046388">
    <property type="protein sequence ID" value="KAI8570254.1"/>
    <property type="molecule type" value="Genomic_DNA"/>
</dbReference>
<gene>
    <name evidence="1" type="ORF">RHMOL_Rhmol01G0019900</name>
</gene>
<comment type="caution">
    <text evidence="1">The sequence shown here is derived from an EMBL/GenBank/DDBJ whole genome shotgun (WGS) entry which is preliminary data.</text>
</comment>
<sequence>MCLYCLLQLFRPPLFFKETNPQPRSTPYGRQLQILLMDKPVYTVCSAVHTKPVKQNYERKIQCDKRLNLVSQQPDLVLDSPYFDVQASAKGSPTSSFDDMESTPAAQPSSKIGQNSAGLEQEHCGGNGLQAQQSLSMSDLVNHIGHKIPE</sequence>
<accession>A0ACC0PYM8</accession>
<reference evidence="1" key="1">
    <citation type="submission" date="2022-02" db="EMBL/GenBank/DDBJ databases">
        <title>Plant Genome Project.</title>
        <authorList>
            <person name="Zhang R.-G."/>
        </authorList>
    </citation>
    <scope>NUCLEOTIDE SEQUENCE</scope>
    <source>
        <strain evidence="1">AT1</strain>
    </source>
</reference>
<proteinExistence type="predicted"/>